<dbReference type="Pfam" id="PF01428">
    <property type="entry name" value="zf-AN1"/>
    <property type="match status" value="2"/>
</dbReference>
<sequence>MEFPHLGKQCALTTCKQLDFLPFKCDACSRIFCKDHYTYREHNCENAFKKDNQVPVCPLCNKPVPVPRGQQPDIKVGEHIDNDCQSDPAIQKRKAYTNKCSVKGCKQKELIKVRCESCRQNYCLKHRHEQDHKC</sequence>
<accession>A7S3C5</accession>
<reference evidence="7 8" key="1">
    <citation type="journal article" date="2007" name="Science">
        <title>Sea anemone genome reveals ancestral eumetazoan gene repertoire and genomic organization.</title>
        <authorList>
            <person name="Putnam N.H."/>
            <person name="Srivastava M."/>
            <person name="Hellsten U."/>
            <person name="Dirks B."/>
            <person name="Chapman J."/>
            <person name="Salamov A."/>
            <person name="Terry A."/>
            <person name="Shapiro H."/>
            <person name="Lindquist E."/>
            <person name="Kapitonov V.V."/>
            <person name="Jurka J."/>
            <person name="Genikhovich G."/>
            <person name="Grigoriev I.V."/>
            <person name="Lucas S.M."/>
            <person name="Steele R.E."/>
            <person name="Finnerty J.R."/>
            <person name="Technau U."/>
            <person name="Martindale M.Q."/>
            <person name="Rokhsar D.S."/>
        </authorList>
    </citation>
    <scope>NUCLEOTIDE SEQUENCE [LARGE SCALE GENOMIC DNA]</scope>
    <source>
        <strain evidence="8">CH2 X CH6</strain>
    </source>
</reference>
<dbReference type="STRING" id="45351.A7S3C5"/>
<feature type="domain" description="AN1-type" evidence="6">
    <location>
        <begin position="4"/>
        <end position="52"/>
    </location>
</feature>
<evidence type="ECO:0000313" key="7">
    <source>
        <dbReference type="EMBL" id="EDO41748.1"/>
    </source>
</evidence>
<dbReference type="InterPro" id="IPR057357">
    <property type="entry name" value="Znf-C2H2_ZFAND2A/B"/>
</dbReference>
<dbReference type="eggNOG" id="KOG3183">
    <property type="taxonomic scope" value="Eukaryota"/>
</dbReference>
<keyword evidence="3 5" id="KW-0863">Zinc-finger</keyword>
<dbReference type="HOGENOM" id="CLU_061621_3_1_1"/>
<dbReference type="KEGG" id="nve:5513527"/>
<evidence type="ECO:0000256" key="3">
    <source>
        <dbReference type="ARBA" id="ARBA00022771"/>
    </source>
</evidence>
<evidence type="ECO:0000256" key="1">
    <source>
        <dbReference type="ARBA" id="ARBA00022723"/>
    </source>
</evidence>
<dbReference type="AlphaFoldDB" id="A7S3C5"/>
<dbReference type="GO" id="GO:0005737">
    <property type="term" value="C:cytoplasm"/>
    <property type="evidence" value="ECO:0000318"/>
    <property type="project" value="GO_Central"/>
</dbReference>
<organism evidence="7 8">
    <name type="scientific">Nematostella vectensis</name>
    <name type="common">Starlet sea anemone</name>
    <dbReference type="NCBI Taxonomy" id="45351"/>
    <lineage>
        <taxon>Eukaryota</taxon>
        <taxon>Metazoa</taxon>
        <taxon>Cnidaria</taxon>
        <taxon>Anthozoa</taxon>
        <taxon>Hexacorallia</taxon>
        <taxon>Actiniaria</taxon>
        <taxon>Edwardsiidae</taxon>
        <taxon>Nematostella</taxon>
    </lineage>
</organism>
<keyword evidence="8" id="KW-1185">Reference proteome</keyword>
<keyword evidence="1" id="KW-0479">Metal-binding</keyword>
<evidence type="ECO:0000256" key="2">
    <source>
        <dbReference type="ARBA" id="ARBA00022737"/>
    </source>
</evidence>
<feature type="non-terminal residue" evidence="7">
    <location>
        <position position="1"/>
    </location>
</feature>
<dbReference type="InParanoid" id="A7S3C5"/>
<dbReference type="PROSITE" id="PS51039">
    <property type="entry name" value="ZF_AN1"/>
    <property type="match status" value="2"/>
</dbReference>
<dbReference type="InterPro" id="IPR000058">
    <property type="entry name" value="Znf_AN1"/>
</dbReference>
<dbReference type="OrthoDB" id="431929at2759"/>
<evidence type="ECO:0000256" key="5">
    <source>
        <dbReference type="PROSITE-ProRule" id="PRU00449"/>
    </source>
</evidence>
<dbReference type="EMBL" id="DS469573">
    <property type="protein sequence ID" value="EDO41748.1"/>
    <property type="molecule type" value="Genomic_DNA"/>
</dbReference>
<proteinExistence type="predicted"/>
<keyword evidence="4" id="KW-0862">Zinc</keyword>
<dbReference type="PhylomeDB" id="A7S3C5"/>
<feature type="domain" description="AN1-type" evidence="6">
    <location>
        <begin position="94"/>
        <end position="134"/>
    </location>
</feature>
<dbReference type="FunFam" id="4.10.1110.10:FF:000003">
    <property type="entry name" value="AN1-type zinc finger protein 2B isoform X1"/>
    <property type="match status" value="1"/>
</dbReference>
<dbReference type="Gene3D" id="4.10.1110.10">
    <property type="entry name" value="AN1-like Zinc finger"/>
    <property type="match status" value="2"/>
</dbReference>
<dbReference type="Pfam" id="PF25403">
    <property type="entry name" value="zf-C2H2_ZFAND2"/>
    <property type="match status" value="1"/>
</dbReference>
<gene>
    <name evidence="7" type="ORF">NEMVEDRAFT_v1g54145</name>
</gene>
<dbReference type="Proteomes" id="UP000001593">
    <property type="component" value="Unassembled WGS sequence"/>
</dbReference>
<protein>
    <recommendedName>
        <fullName evidence="6">AN1-type domain-containing protein</fullName>
    </recommendedName>
</protein>
<dbReference type="InterPro" id="IPR035896">
    <property type="entry name" value="AN1-like_Znf"/>
</dbReference>
<dbReference type="SMART" id="SM00154">
    <property type="entry name" value="ZnF_AN1"/>
    <property type="match status" value="2"/>
</dbReference>
<name>A7S3C5_NEMVE</name>
<dbReference type="PANTHER" id="PTHR14677:SF20">
    <property type="entry name" value="ZINC FINGER AN1-TYPE CONTAINING 2A-RELATED"/>
    <property type="match status" value="1"/>
</dbReference>
<evidence type="ECO:0000256" key="4">
    <source>
        <dbReference type="ARBA" id="ARBA00022833"/>
    </source>
</evidence>
<evidence type="ECO:0000259" key="6">
    <source>
        <dbReference type="PROSITE" id="PS51039"/>
    </source>
</evidence>
<dbReference type="SUPFAM" id="SSF118310">
    <property type="entry name" value="AN1-like Zinc finger"/>
    <property type="match status" value="2"/>
</dbReference>
<dbReference type="PANTHER" id="PTHR14677">
    <property type="entry name" value="ARSENITE INDUCUBLE RNA ASSOCIATED PROTEIN AIP-1-RELATED"/>
    <property type="match status" value="1"/>
</dbReference>
<evidence type="ECO:0000313" key="8">
    <source>
        <dbReference type="Proteomes" id="UP000001593"/>
    </source>
</evidence>
<dbReference type="GO" id="GO:0008270">
    <property type="term" value="F:zinc ion binding"/>
    <property type="evidence" value="ECO:0007669"/>
    <property type="project" value="UniProtKB-KW"/>
</dbReference>
<keyword evidence="2" id="KW-0677">Repeat</keyword>
<dbReference type="OMA" id="HACPFAG"/>